<protein>
    <submittedName>
        <fullName evidence="5">FMP27/BLTP2/Hobbit GFWDK motif-containing RBG unit domain-containing protein</fullName>
    </submittedName>
</protein>
<name>A0A914Z2N9_9BILA</name>
<proteinExistence type="predicted"/>
<sequence>MMWLIYLFLIIASIILLSRRYLGWFISKLLARQFGWKSVKLNGIGLFRIQNVKIVICNGFSVEIHGLRLSSSFVNQEQRKPIMFEAADLRVESELSLIQNAAKENEVKTSNKLSPEKQARIMQWIQYVGAKVHTSNIVLLDALPGCLLHITFDNLCLETYLEREGLQLELKCKLIQSKLFLRKKIDALLLDISLAGSASVDVAEGSGKLKKFSVNLGNPRIIVYDGIIDYINNHTIHKVKNEALSESTKDPALIRLLRRTPNINFDIDKLSIQFIASLNVPHPRRLSLNLQTLKTTVDTSLQTASIQFTDCKITDNSADSHFHCLQFLATVISQVPAPAPPGMALPSSVYQASVHIFTPFIVMYQHDLSWWINYGRGSQFSKFFGRKSSFEDDFSNQNIVIEKTFEEFNNIDAVPRIIIDSELTDFQCQLRNSDSKTVVFGIDLATLVADHLMEEVEFGVESLWCHHADGGVINERLALDPTKHAWGTTVAIGAGLAKFVKYRGNKQLCIQLDECQFEWEEEVITLIVDFVQSIRSQKMESPEEFDIIDKTLVNSDSWDSVDTLSSRNQLNDFLIQLSAKKLDCFFTAKRAAFLAFSVENLKVESSTSASAFLMMIEDIKFVQGELRPDTITYIPSNWYQMSSELQKTHFIEPCGGCQKITIRFVNNVSSREFVTHFESSVELVWSPLAYVVFYEVFRKIREISKTLSTPYKINRKLSTRLLLTIVSDHPVDFGFRLPRNHFMRWVVPSIQLVKVDTVINISAPTFLLEMDNHIILNLESPRIQRLAADSRMDMGRQEFRELQNRTNKLWWFHADTFQIVFPFKYDFSSAYEEVINSVKWIKLVHHHKPKKFTADSPLPSDLRITFKTASLQMNDDPFEVQLQTIYEVMADEVFERERRRQILEEKILEILKENPLFPKSKIDALYQKLAIKDAQIYVDRIRQVQQPLHRQLFLWTLKDFQLNAFADDSLHGKENVIAFMQHVNPESYLNGEGMEFSTMWLRAVELDVAESKMQFRDYPLPYSDIKEAYFFGFVAAAEHHAGDRSIRHEYIELPKPWGLYQINRNMCPLKFYYDLQCEITSLHATYGPCWEPVLSFISLCWNYVNAPSRDPSPPLPFWDKIRLLLHGKFLMLCKKLTTSMLASVDPYNETELMDILWENFGFEWISGQFRIQTDVDFFIRTASKYDDSRLLHIPSLKWGINLEWICSGSSHDHHSATPVAPTKLPEYSTNIEHDSYRSFRSSHLDVSMNVEVKAPPEFSPSSNDFPQMVLFANTVKWFDFMKNTLTMVNRPIKRGSLFGLPHIKKQQLSRHLKHLNFSANVPRCMITYWMSFSPSSHGCRLFCENLLVTWGTHLQIIHNDDIEDIQRRPQTAWKTSFFSVQLENAQMQLYGANRQPEMDKINITHENHRAFFLGFSRLSYLNSDDTTEHFLDTSDLHCAAKHRLTIHDLRASWTTENRDSCLAIMEGFQKAHLLKKVLSNDAMKILDFSQSQENLKSARQQQQQQQHLPASVSKSPSRATRASTDGRPPLHSTISSNFDDGGASSLLWKLVGSMVDDQVAYSENTLERPDESLNGVALSKKNDVVQHNWQIDLLHSQVMLIGCEKEGFVLMTADHASLSNKVHTPVWRNAQLLLKKSWTASLSGMQYFAPLVIKNATIKREHFRFVSRKIIQKQADDATASDKIASYSNSGEAVGGCIIGKTRLRYRNDEDNLTGIREYQLQRVGSRCSCQMFFITFSDILNIEKFERLFIPKMNETADDVLQKREDVDCFTLKHNMLEISTNSEQYQILLDIVNHLVLFVDPKKKQSEENRRRLWFKLAKISKEEVRYSIEQMQCDLRECVAIIRSLERQAFFLNRQQNGGAGTHQMVEEFENLKKEIEDSKARQLALIDNLAMTISCYKEREMEEKSEIHRLHALQDDEQPLISRRFEVCFEDATWRLTENDGQISITGNFSLANPMTARIDNSGEHCVELGSIKVDNLIPDSKYKEVLAKLPNPQAGNSDRTPVLRVICRELAPVGGICVKEHFEVNILPQVTQITYR</sequence>
<dbReference type="SMART" id="SM01214">
    <property type="entry name" value="Fmp27_GFWDK"/>
    <property type="match status" value="1"/>
</dbReference>
<dbReference type="InterPro" id="IPR045167">
    <property type="entry name" value="Hobbit"/>
</dbReference>
<dbReference type="Pfam" id="PF10344">
    <property type="entry name" value="Hobbit"/>
    <property type="match status" value="1"/>
</dbReference>
<feature type="coiled-coil region" evidence="1">
    <location>
        <begin position="1831"/>
        <end position="1885"/>
    </location>
</feature>
<dbReference type="InterPro" id="IPR019441">
    <property type="entry name" value="FMP27/BLTP2/Hobbit_GFWDK_RBG"/>
</dbReference>
<keyword evidence="4" id="KW-1185">Reference proteome</keyword>
<evidence type="ECO:0000313" key="5">
    <source>
        <dbReference type="WBParaSite" id="PSU_v2.g4521.t1"/>
    </source>
</evidence>
<feature type="compositionally biased region" description="Polar residues" evidence="2">
    <location>
        <begin position="1512"/>
        <end position="1523"/>
    </location>
</feature>
<dbReference type="WBParaSite" id="PSU_v2.g4521.t1">
    <property type="protein sequence ID" value="PSU_v2.g4521.t1"/>
    <property type="gene ID" value="PSU_v2.g4521"/>
</dbReference>
<evidence type="ECO:0000259" key="3">
    <source>
        <dbReference type="SMART" id="SM01214"/>
    </source>
</evidence>
<evidence type="ECO:0000256" key="1">
    <source>
        <dbReference type="SAM" id="Coils"/>
    </source>
</evidence>
<keyword evidence="1" id="KW-0175">Coiled coil</keyword>
<accession>A0A914Z2N9</accession>
<dbReference type="Proteomes" id="UP000887577">
    <property type="component" value="Unplaced"/>
</dbReference>
<feature type="region of interest" description="Disordered" evidence="2">
    <location>
        <begin position="1494"/>
        <end position="1537"/>
    </location>
</feature>
<evidence type="ECO:0000313" key="4">
    <source>
        <dbReference type="Proteomes" id="UP000887577"/>
    </source>
</evidence>
<organism evidence="4 5">
    <name type="scientific">Panagrolaimus superbus</name>
    <dbReference type="NCBI Taxonomy" id="310955"/>
    <lineage>
        <taxon>Eukaryota</taxon>
        <taxon>Metazoa</taxon>
        <taxon>Ecdysozoa</taxon>
        <taxon>Nematoda</taxon>
        <taxon>Chromadorea</taxon>
        <taxon>Rhabditida</taxon>
        <taxon>Tylenchina</taxon>
        <taxon>Panagrolaimomorpha</taxon>
        <taxon>Panagrolaimoidea</taxon>
        <taxon>Panagrolaimidae</taxon>
        <taxon>Panagrolaimus</taxon>
    </lineage>
</organism>
<evidence type="ECO:0000256" key="2">
    <source>
        <dbReference type="SAM" id="MobiDB-lite"/>
    </source>
</evidence>
<dbReference type="PANTHER" id="PTHR15678">
    <property type="entry name" value="ANTIGEN MLAA-22-RELATED"/>
    <property type="match status" value="1"/>
</dbReference>
<dbReference type="PANTHER" id="PTHR15678:SF6">
    <property type="entry name" value="BRIDGE-LIKE LIPID TRANSFER PROTEIN FAMILY MEMBER 2"/>
    <property type="match status" value="1"/>
</dbReference>
<reference evidence="5" key="1">
    <citation type="submission" date="2022-11" db="UniProtKB">
        <authorList>
            <consortium name="WormBaseParasite"/>
        </authorList>
    </citation>
    <scope>IDENTIFICATION</scope>
</reference>
<feature type="domain" description="FMP27/BLTP2/Hobbit GFWDK motif-containing RBG unit" evidence="3">
    <location>
        <begin position="1017"/>
        <end position="1149"/>
    </location>
</feature>